<dbReference type="SUPFAM" id="SSF46785">
    <property type="entry name" value="Winged helix' DNA-binding domain"/>
    <property type="match status" value="1"/>
</dbReference>
<evidence type="ECO:0000313" key="6">
    <source>
        <dbReference type="Proteomes" id="UP001597191"/>
    </source>
</evidence>
<comment type="caution">
    <text evidence="5">The sequence shown here is derived from an EMBL/GenBank/DDBJ whole genome shotgun (WGS) entry which is preliminary data.</text>
</comment>
<proteinExistence type="predicted"/>
<protein>
    <submittedName>
        <fullName evidence="5">DeoR/GlpR family DNA-binding transcription regulator</fullName>
    </submittedName>
</protein>
<dbReference type="InterPro" id="IPR036388">
    <property type="entry name" value="WH-like_DNA-bd_sf"/>
</dbReference>
<dbReference type="SMART" id="SM00420">
    <property type="entry name" value="HTH_DEOR"/>
    <property type="match status" value="1"/>
</dbReference>
<name>A0ABW4BQ74_9LACO</name>
<dbReference type="PROSITE" id="PS51000">
    <property type="entry name" value="HTH_DEOR_2"/>
    <property type="match status" value="1"/>
</dbReference>
<dbReference type="InterPro" id="IPR001034">
    <property type="entry name" value="DeoR_HTH"/>
</dbReference>
<dbReference type="Pfam" id="PF08220">
    <property type="entry name" value="HTH_DeoR"/>
    <property type="match status" value="1"/>
</dbReference>
<keyword evidence="2 5" id="KW-0238">DNA-binding</keyword>
<evidence type="ECO:0000256" key="1">
    <source>
        <dbReference type="ARBA" id="ARBA00023015"/>
    </source>
</evidence>
<dbReference type="SMART" id="SM01134">
    <property type="entry name" value="DeoRC"/>
    <property type="match status" value="1"/>
</dbReference>
<accession>A0ABW4BQ74</accession>
<dbReference type="EMBL" id="JBHTOH010000082">
    <property type="protein sequence ID" value="MFD1411592.1"/>
    <property type="molecule type" value="Genomic_DNA"/>
</dbReference>
<dbReference type="GO" id="GO:0003677">
    <property type="term" value="F:DNA binding"/>
    <property type="evidence" value="ECO:0007669"/>
    <property type="project" value="UniProtKB-KW"/>
</dbReference>
<evidence type="ECO:0000259" key="4">
    <source>
        <dbReference type="PROSITE" id="PS51000"/>
    </source>
</evidence>
<dbReference type="PRINTS" id="PR00037">
    <property type="entry name" value="HTHLACR"/>
</dbReference>
<dbReference type="PROSITE" id="PS00894">
    <property type="entry name" value="HTH_DEOR_1"/>
    <property type="match status" value="1"/>
</dbReference>
<dbReference type="Gene3D" id="1.10.10.10">
    <property type="entry name" value="Winged helix-like DNA-binding domain superfamily/Winged helix DNA-binding domain"/>
    <property type="match status" value="1"/>
</dbReference>
<dbReference type="InterPro" id="IPR011991">
    <property type="entry name" value="ArsR-like_HTH"/>
</dbReference>
<gene>
    <name evidence="5" type="ORF">ACFQ4R_08355</name>
</gene>
<evidence type="ECO:0000313" key="5">
    <source>
        <dbReference type="EMBL" id="MFD1411592.1"/>
    </source>
</evidence>
<evidence type="ECO:0000256" key="3">
    <source>
        <dbReference type="ARBA" id="ARBA00023163"/>
    </source>
</evidence>
<dbReference type="SUPFAM" id="SSF100950">
    <property type="entry name" value="NagB/RpiA/CoA transferase-like"/>
    <property type="match status" value="1"/>
</dbReference>
<keyword evidence="6" id="KW-1185">Reference proteome</keyword>
<dbReference type="InterPro" id="IPR037171">
    <property type="entry name" value="NagB/RpiA_transferase-like"/>
</dbReference>
<dbReference type="InterPro" id="IPR018356">
    <property type="entry name" value="Tscrpt_reg_HTH_DeoR_CS"/>
</dbReference>
<keyword evidence="1" id="KW-0805">Transcription regulation</keyword>
<evidence type="ECO:0000256" key="2">
    <source>
        <dbReference type="ARBA" id="ARBA00023125"/>
    </source>
</evidence>
<organism evidence="5 6">
    <name type="scientific">Lapidilactobacillus gannanensis</name>
    <dbReference type="NCBI Taxonomy" id="2486002"/>
    <lineage>
        <taxon>Bacteria</taxon>
        <taxon>Bacillati</taxon>
        <taxon>Bacillota</taxon>
        <taxon>Bacilli</taxon>
        <taxon>Lactobacillales</taxon>
        <taxon>Lactobacillaceae</taxon>
        <taxon>Lapidilactobacillus</taxon>
    </lineage>
</organism>
<dbReference type="CDD" id="cd00090">
    <property type="entry name" value="HTH_ARSR"/>
    <property type="match status" value="1"/>
</dbReference>
<dbReference type="Proteomes" id="UP001597191">
    <property type="component" value="Unassembled WGS sequence"/>
</dbReference>
<dbReference type="RefSeq" id="WP_125650609.1">
    <property type="nucleotide sequence ID" value="NZ_JBHTOH010000082.1"/>
</dbReference>
<dbReference type="InterPro" id="IPR050313">
    <property type="entry name" value="Carb_Metab_HTH_regulators"/>
</dbReference>
<feature type="domain" description="HTH deoR-type" evidence="4">
    <location>
        <begin position="24"/>
        <end position="79"/>
    </location>
</feature>
<dbReference type="Gene3D" id="3.40.50.1360">
    <property type="match status" value="1"/>
</dbReference>
<reference evidence="6" key="1">
    <citation type="journal article" date="2019" name="Int. J. Syst. Evol. Microbiol.">
        <title>The Global Catalogue of Microorganisms (GCM) 10K type strain sequencing project: providing services to taxonomists for standard genome sequencing and annotation.</title>
        <authorList>
            <consortium name="The Broad Institute Genomics Platform"/>
            <consortium name="The Broad Institute Genome Sequencing Center for Infectious Disease"/>
            <person name="Wu L."/>
            <person name="Ma J."/>
        </authorList>
    </citation>
    <scope>NUCLEOTIDE SEQUENCE [LARGE SCALE GENOMIC DNA]</scope>
    <source>
        <strain evidence="6">CCM 8937</strain>
    </source>
</reference>
<dbReference type="PANTHER" id="PTHR30363">
    <property type="entry name" value="HTH-TYPE TRANSCRIPTIONAL REGULATOR SRLR-RELATED"/>
    <property type="match status" value="1"/>
</dbReference>
<dbReference type="PANTHER" id="PTHR30363:SF56">
    <property type="entry name" value="TRANSCRIPTIONAL REGULATOR, DEOR FAMILY"/>
    <property type="match status" value="1"/>
</dbReference>
<dbReference type="InterPro" id="IPR036390">
    <property type="entry name" value="WH_DNA-bd_sf"/>
</dbReference>
<dbReference type="Pfam" id="PF00455">
    <property type="entry name" value="DeoRC"/>
    <property type="match status" value="1"/>
</dbReference>
<dbReference type="InterPro" id="IPR014036">
    <property type="entry name" value="DeoR-like_C"/>
</dbReference>
<keyword evidence="3" id="KW-0804">Transcription</keyword>
<sequence length="273" mass="30576">MTEKRLLFVLKAVRIIHEVKLMLTEQRYQIILHRLTQQPICKINELVHLTDASESTIRRDLDELEKQGLLERIHGGARLLVHLTADRNQTEREQLHRSDKEQVAAYVAQHYLHNQQFLYLDAGTTVQEIIPYLKDFHDITVVTNSIVTAGAVAETGIATYLTGGKLKANTQALVGMTSVQTLSKYHFDLALLGVNAITPGGDLLTPDVDEADVKQQAQRQAKSAIVLTDASKFSEIAFATFGNLHDFTAVVTTALPANLREQYHQKNIKELSK</sequence>